<dbReference type="InterPro" id="IPR008630">
    <property type="entry name" value="Glyco_trans_34"/>
</dbReference>
<name>A0A448YM94_BRENA</name>
<keyword evidence="2" id="KW-0328">Glycosyltransferase</keyword>
<evidence type="ECO:0000256" key="4">
    <source>
        <dbReference type="SAM" id="Phobius"/>
    </source>
</evidence>
<keyword evidence="4" id="KW-0472">Membrane</keyword>
<reference evidence="5 6" key="1">
    <citation type="submission" date="2018-12" db="EMBL/GenBank/DDBJ databases">
        <authorList>
            <person name="Tiukova I."/>
            <person name="Dainat J."/>
        </authorList>
    </citation>
    <scope>NUCLEOTIDE SEQUENCE [LARGE SCALE GENOMIC DNA]</scope>
</reference>
<organism evidence="5 6">
    <name type="scientific">Brettanomyces naardenensis</name>
    <name type="common">Yeast</name>
    <dbReference type="NCBI Taxonomy" id="13370"/>
    <lineage>
        <taxon>Eukaryota</taxon>
        <taxon>Fungi</taxon>
        <taxon>Dikarya</taxon>
        <taxon>Ascomycota</taxon>
        <taxon>Saccharomycotina</taxon>
        <taxon>Pichiomycetes</taxon>
        <taxon>Pichiales</taxon>
        <taxon>Pichiaceae</taxon>
        <taxon>Brettanomyces</taxon>
    </lineage>
</organism>
<dbReference type="InParanoid" id="A0A448YM94"/>
<evidence type="ECO:0000256" key="2">
    <source>
        <dbReference type="ARBA" id="ARBA00022676"/>
    </source>
</evidence>
<dbReference type="PANTHER" id="PTHR31306">
    <property type="entry name" value="ALPHA-1,6-MANNOSYLTRANSFERASE MNN11-RELATED"/>
    <property type="match status" value="1"/>
</dbReference>
<sequence>MSDTRDGSEKDVPETLESPYGFGYSNTFKPRKQGFKIGDLFKASFYRNKKGSNSRYNFRLISLIVVVVTLISVISVIPSFFRLKQSKVVIILAANEGGGVQRWKTPQEWSVERSSIANKREYAERHGYILTIKDVSLKRRYSHEWREGWEKADILKQTMRQFPDAEWFWWLDLYTFIMEPEVDLEQYLLNHVENKTYRTIEHFNPLGIDAQIPYTDTMNSPVDLVLAQDCGGFNLGSFFLRRSEWSELLLDLWWDPALYDQKHMEWEHKEQDCLEMMYSQMPWVRNRVGFVPLRAINSFPPGACSDQRDDPRYFYNEKERDFLVNMAGCNYGDRSCWDEYEYYRKLQKKHREKKWFWW</sequence>
<evidence type="ECO:0000256" key="3">
    <source>
        <dbReference type="ARBA" id="ARBA00022679"/>
    </source>
</evidence>
<feature type="transmembrane region" description="Helical" evidence="4">
    <location>
        <begin position="56"/>
        <end position="81"/>
    </location>
</feature>
<dbReference type="GO" id="GO:0006487">
    <property type="term" value="P:protein N-linked glycosylation"/>
    <property type="evidence" value="ECO:0007669"/>
    <property type="project" value="TreeGrafter"/>
</dbReference>
<accession>A0A448YM94</accession>
<comment type="similarity">
    <text evidence="1">Belongs to the glycosyltransferase 34 family.</text>
</comment>
<dbReference type="Gene3D" id="3.90.550.10">
    <property type="entry name" value="Spore Coat Polysaccharide Biosynthesis Protein SpsA, Chain A"/>
    <property type="match status" value="1"/>
</dbReference>
<keyword evidence="3" id="KW-0808">Transferase</keyword>
<dbReference type="Proteomes" id="UP000290900">
    <property type="component" value="Unassembled WGS sequence"/>
</dbReference>
<dbReference type="OrthoDB" id="407658at2759"/>
<dbReference type="PANTHER" id="PTHR31306:SF5">
    <property type="entry name" value="ALPHA-1,6-MANNOSYLTRANSFERASE MNN10-RELATED"/>
    <property type="match status" value="1"/>
</dbReference>
<proteinExistence type="inferred from homology"/>
<dbReference type="AlphaFoldDB" id="A0A448YM94"/>
<dbReference type="Pfam" id="PF05637">
    <property type="entry name" value="Glyco_transf_34"/>
    <property type="match status" value="1"/>
</dbReference>
<evidence type="ECO:0000256" key="1">
    <source>
        <dbReference type="ARBA" id="ARBA00005664"/>
    </source>
</evidence>
<keyword evidence="4" id="KW-1133">Transmembrane helix</keyword>
<dbReference type="InterPro" id="IPR029044">
    <property type="entry name" value="Nucleotide-diphossugar_trans"/>
</dbReference>
<dbReference type="FunCoup" id="A0A448YM94">
    <property type="interactions" value="144"/>
</dbReference>
<keyword evidence="4" id="KW-0812">Transmembrane</keyword>
<gene>
    <name evidence="5" type="ORF">BRENAR_LOCUS2797</name>
</gene>
<dbReference type="GO" id="GO:0016757">
    <property type="term" value="F:glycosyltransferase activity"/>
    <property type="evidence" value="ECO:0007669"/>
    <property type="project" value="UniProtKB-KW"/>
</dbReference>
<dbReference type="STRING" id="13370.A0A448YM94"/>
<keyword evidence="6" id="KW-1185">Reference proteome</keyword>
<protein>
    <submittedName>
        <fullName evidence="5">DEKNAAC103096</fullName>
    </submittedName>
</protein>
<dbReference type="EMBL" id="CAACVR010000017">
    <property type="protein sequence ID" value="VEU22065.1"/>
    <property type="molecule type" value="Genomic_DNA"/>
</dbReference>
<evidence type="ECO:0000313" key="5">
    <source>
        <dbReference type="EMBL" id="VEU22065.1"/>
    </source>
</evidence>
<evidence type="ECO:0000313" key="6">
    <source>
        <dbReference type="Proteomes" id="UP000290900"/>
    </source>
</evidence>
<dbReference type="GO" id="GO:0000139">
    <property type="term" value="C:Golgi membrane"/>
    <property type="evidence" value="ECO:0007669"/>
    <property type="project" value="TreeGrafter"/>
</dbReference>
<dbReference type="FunFam" id="3.90.550.10:FF:000117">
    <property type="entry name" value="Glycosyltransferase family 34 protein"/>
    <property type="match status" value="1"/>
</dbReference>